<evidence type="ECO:0000256" key="2">
    <source>
        <dbReference type="SAM" id="Phobius"/>
    </source>
</evidence>
<feature type="region of interest" description="Disordered" evidence="1">
    <location>
        <begin position="1"/>
        <end position="28"/>
    </location>
</feature>
<keyword evidence="2" id="KW-0812">Transmembrane</keyword>
<sequence length="111" mass="13324">MRRKIVEEEERREKLSEGFEQRKAENEARRVLERQREEQYKKEQLKQQLESERLTQLALSQRAATPPRTPEPIPQIQEQSHPAHLQGISDQVIILFIIIYYCICNIYNYSI</sequence>
<dbReference type="WBParaSite" id="ASIM_0000699901-mRNA-1">
    <property type="protein sequence ID" value="ASIM_0000699901-mRNA-1"/>
    <property type="gene ID" value="ASIM_0000699901"/>
</dbReference>
<evidence type="ECO:0000256" key="1">
    <source>
        <dbReference type="SAM" id="MobiDB-lite"/>
    </source>
</evidence>
<reference evidence="3 4" key="2">
    <citation type="submission" date="2018-11" db="EMBL/GenBank/DDBJ databases">
        <authorList>
            <consortium name="Pathogen Informatics"/>
        </authorList>
    </citation>
    <scope>NUCLEOTIDE SEQUENCE [LARGE SCALE GENOMIC DNA]</scope>
</reference>
<evidence type="ECO:0000313" key="5">
    <source>
        <dbReference type="WBParaSite" id="ASIM_0000699901-mRNA-1"/>
    </source>
</evidence>
<accession>A0A0M3JH88</accession>
<gene>
    <name evidence="3" type="ORF">ASIM_LOCUS6770</name>
</gene>
<dbReference type="EMBL" id="UYRR01015220">
    <property type="protein sequence ID" value="VDK27756.1"/>
    <property type="molecule type" value="Genomic_DNA"/>
</dbReference>
<keyword evidence="2" id="KW-1133">Transmembrane helix</keyword>
<dbReference type="AlphaFoldDB" id="A0A0M3JH88"/>
<organism evidence="5">
    <name type="scientific">Anisakis simplex</name>
    <name type="common">Herring worm</name>
    <dbReference type="NCBI Taxonomy" id="6269"/>
    <lineage>
        <taxon>Eukaryota</taxon>
        <taxon>Metazoa</taxon>
        <taxon>Ecdysozoa</taxon>
        <taxon>Nematoda</taxon>
        <taxon>Chromadorea</taxon>
        <taxon>Rhabditida</taxon>
        <taxon>Spirurina</taxon>
        <taxon>Ascaridomorpha</taxon>
        <taxon>Ascaridoidea</taxon>
        <taxon>Anisakidae</taxon>
        <taxon>Anisakis</taxon>
        <taxon>Anisakis simplex complex</taxon>
    </lineage>
</organism>
<evidence type="ECO:0000313" key="4">
    <source>
        <dbReference type="Proteomes" id="UP000267096"/>
    </source>
</evidence>
<name>A0A0M3JH88_ANISI</name>
<feature type="region of interest" description="Disordered" evidence="1">
    <location>
        <begin position="56"/>
        <end position="81"/>
    </location>
</feature>
<keyword evidence="2" id="KW-0472">Membrane</keyword>
<feature type="transmembrane region" description="Helical" evidence="2">
    <location>
        <begin position="92"/>
        <end position="110"/>
    </location>
</feature>
<dbReference type="Proteomes" id="UP000267096">
    <property type="component" value="Unassembled WGS sequence"/>
</dbReference>
<evidence type="ECO:0000313" key="3">
    <source>
        <dbReference type="EMBL" id="VDK27756.1"/>
    </source>
</evidence>
<proteinExistence type="predicted"/>
<reference evidence="5" key="1">
    <citation type="submission" date="2017-02" db="UniProtKB">
        <authorList>
            <consortium name="WormBaseParasite"/>
        </authorList>
    </citation>
    <scope>IDENTIFICATION</scope>
</reference>
<protein>
    <submittedName>
        <fullName evidence="3 5">Uncharacterized protein</fullName>
    </submittedName>
</protein>
<keyword evidence="4" id="KW-1185">Reference proteome</keyword>